<protein>
    <recommendedName>
        <fullName evidence="4">DUF2191 domain-containing protein</fullName>
    </recommendedName>
</protein>
<proteinExistence type="predicted"/>
<reference evidence="2" key="2">
    <citation type="submission" date="2024-05" db="EMBL/GenBank/DDBJ databases">
        <title>Rhodohalobacter halophilus gen. nov., sp. nov., a moderately halophilic member of the family Balneolaceae.</title>
        <authorList>
            <person name="Xia J."/>
        </authorList>
    </citation>
    <scope>NUCLEOTIDE SEQUENCE</scope>
    <source>
        <strain evidence="2">WB101</strain>
    </source>
</reference>
<name>A0ABS9KB74_9BACT</name>
<evidence type="ECO:0000313" key="3">
    <source>
        <dbReference type="Proteomes" id="UP001165366"/>
    </source>
</evidence>
<keyword evidence="3" id="KW-1185">Reference proteome</keyword>
<comment type="caution">
    <text evidence="2">The sequence shown here is derived from an EMBL/GenBank/DDBJ whole genome shotgun (WGS) entry which is preliminary data.</text>
</comment>
<dbReference type="Proteomes" id="UP001165366">
    <property type="component" value="Unassembled WGS sequence"/>
</dbReference>
<accession>A0ABS9KB74</accession>
<gene>
    <name evidence="2" type="ORF">L6773_05960</name>
</gene>
<evidence type="ECO:0008006" key="4">
    <source>
        <dbReference type="Google" id="ProtNLM"/>
    </source>
</evidence>
<dbReference type="EMBL" id="JAKLWS010000005">
    <property type="protein sequence ID" value="MCG2588101.1"/>
    <property type="molecule type" value="Genomic_DNA"/>
</dbReference>
<organism evidence="2 3">
    <name type="scientific">Rhodohalobacter sulfatireducens</name>
    <dbReference type="NCBI Taxonomy" id="2911366"/>
    <lineage>
        <taxon>Bacteria</taxon>
        <taxon>Pseudomonadati</taxon>
        <taxon>Balneolota</taxon>
        <taxon>Balneolia</taxon>
        <taxon>Balneolales</taxon>
        <taxon>Balneolaceae</taxon>
        <taxon>Rhodohalobacter</taxon>
    </lineage>
</organism>
<evidence type="ECO:0000313" key="2">
    <source>
        <dbReference type="EMBL" id="MCG2588101.1"/>
    </source>
</evidence>
<evidence type="ECO:0000256" key="1">
    <source>
        <dbReference type="SAM" id="MobiDB-lite"/>
    </source>
</evidence>
<feature type="region of interest" description="Disordered" evidence="1">
    <location>
        <begin position="39"/>
        <end position="91"/>
    </location>
</feature>
<dbReference type="RefSeq" id="WP_237852945.1">
    <property type="nucleotide sequence ID" value="NZ_JAKLWS010000005.1"/>
</dbReference>
<reference evidence="2" key="1">
    <citation type="submission" date="2022-01" db="EMBL/GenBank/DDBJ databases">
        <authorList>
            <person name="Wang Y."/>
        </authorList>
    </citation>
    <scope>NUCLEOTIDE SEQUENCE</scope>
    <source>
        <strain evidence="2">WB101</strain>
    </source>
</reference>
<sequence>MRTTIDLPDEILKKAKMKAIQENITLKELFIRSLENEFDSATSAPKISKAPWEKLRGKGSASNLSPSDSGFEGYSGPDWNHSIGVNEPKKD</sequence>